<evidence type="ECO:0000256" key="1">
    <source>
        <dbReference type="SAM" id="MobiDB-lite"/>
    </source>
</evidence>
<comment type="caution">
    <text evidence="2">The sequence shown here is derived from an EMBL/GenBank/DDBJ whole genome shotgun (WGS) entry which is preliminary data.</text>
</comment>
<feature type="region of interest" description="Disordered" evidence="1">
    <location>
        <begin position="266"/>
        <end position="293"/>
    </location>
</feature>
<proteinExistence type="predicted"/>
<feature type="compositionally biased region" description="Low complexity" evidence="1">
    <location>
        <begin position="207"/>
        <end position="220"/>
    </location>
</feature>
<evidence type="ECO:0000313" key="2">
    <source>
        <dbReference type="EMBL" id="TGO43695.1"/>
    </source>
</evidence>
<dbReference type="OrthoDB" id="47007at2759"/>
<dbReference type="AlphaFoldDB" id="A0A4Z1H4P1"/>
<keyword evidence="3" id="KW-1185">Reference proteome</keyword>
<dbReference type="EMBL" id="PQXJ01001415">
    <property type="protein sequence ID" value="TGO43695.1"/>
    <property type="molecule type" value="Genomic_DNA"/>
</dbReference>
<feature type="compositionally biased region" description="Polar residues" evidence="1">
    <location>
        <begin position="223"/>
        <end position="233"/>
    </location>
</feature>
<reference evidence="2 3" key="1">
    <citation type="submission" date="2017-12" db="EMBL/GenBank/DDBJ databases">
        <title>Comparative genomics of Botrytis spp.</title>
        <authorList>
            <person name="Valero-Jimenez C.A."/>
            <person name="Tapia P."/>
            <person name="Veloso J."/>
            <person name="Silva-Moreno E."/>
            <person name="Staats M."/>
            <person name="Valdes J.H."/>
            <person name="Van Kan J.A.L."/>
        </authorList>
    </citation>
    <scope>NUCLEOTIDE SEQUENCE [LARGE SCALE GENOMIC DNA]</scope>
    <source>
        <strain evidence="2 3">MUCL2120</strain>
    </source>
</reference>
<dbReference type="STRING" id="278944.A0A4Z1H4P1"/>
<feature type="region of interest" description="Disordered" evidence="1">
    <location>
        <begin position="479"/>
        <end position="510"/>
    </location>
</feature>
<accession>A0A4Z1H4P1</accession>
<organism evidence="2 3">
    <name type="scientific">Botryotinia narcissicola</name>
    <dbReference type="NCBI Taxonomy" id="278944"/>
    <lineage>
        <taxon>Eukaryota</taxon>
        <taxon>Fungi</taxon>
        <taxon>Dikarya</taxon>
        <taxon>Ascomycota</taxon>
        <taxon>Pezizomycotina</taxon>
        <taxon>Leotiomycetes</taxon>
        <taxon>Helotiales</taxon>
        <taxon>Sclerotiniaceae</taxon>
        <taxon>Botryotinia</taxon>
    </lineage>
</organism>
<feature type="region of interest" description="Disordered" evidence="1">
    <location>
        <begin position="84"/>
        <end position="106"/>
    </location>
</feature>
<feature type="region of interest" description="Disordered" evidence="1">
    <location>
        <begin position="205"/>
        <end position="235"/>
    </location>
</feature>
<feature type="compositionally biased region" description="Low complexity" evidence="1">
    <location>
        <begin position="274"/>
        <end position="291"/>
    </location>
</feature>
<protein>
    <submittedName>
        <fullName evidence="2">Uncharacterized protein</fullName>
    </submittedName>
</protein>
<dbReference type="Proteomes" id="UP000297452">
    <property type="component" value="Unassembled WGS sequence"/>
</dbReference>
<sequence length="635" mass="69692">MSTEDISYLGSPSYFSLHRPHPLPASPCQLLSNHAAQTGGPLVDHHTTLCLVLPISLPSSPPSQTARHQHHFLFYPGRLQSSSKVPSVTAGNRVPPAYCPRHSRRPVSRGQHRLLTGFYPSLYGRRKTLGAGASCNTGARHIECWACRNESDRSLDPIIVWLISKQSRLPSLSPALSRDGDRLDVFSAPRFVYKKLVTMIASTAECSSPTDPASSPSPRSITFGPTMNPNTPRLSPDLAIEQESQTAQTPGEARLNRFPMRDEDIETASPSTRASPSLSLKSSSSGAPSLGHIEPTWPKKIDVTKISALASWGKGQRLPGLLLDFHWVLSSNKAFFTLRASVQLKQAPGPRRDGRTNIFIHIYPERIQQLSFEAEPVDKIMGNDTIALVFTLSRPPALVLPPTPLEPRNKASGTIITSFFHLARQMSWTVYAAVSPRTLSAARIRQFCAAVSEPLAGSIVAFASAATLYQGQGGKIIEGDSLESSTAGDADDTGSEVHDHPPEYEASGSAPVYLDLDKGKKRLRQGSSPEICQEQKSRRPADIEDLLQSRLSALEQRFNDALAAHKKEMVELVGQAELRIMDTLRREMDEQSADFEESLDRRVKEEIAELEETVMQNISEAPFQATLTFPAHPCY</sequence>
<evidence type="ECO:0000313" key="3">
    <source>
        <dbReference type="Proteomes" id="UP000297452"/>
    </source>
</evidence>
<gene>
    <name evidence="2" type="ORF">BOTNAR_1421g00010</name>
</gene>
<name>A0A4Z1H4P1_9HELO</name>